<proteinExistence type="predicted"/>
<dbReference type="GO" id="GO:0003729">
    <property type="term" value="F:mRNA binding"/>
    <property type="evidence" value="ECO:0007669"/>
    <property type="project" value="InterPro"/>
</dbReference>
<dbReference type="AlphaFoldDB" id="A0A7J6RW56"/>
<keyword evidence="4 5" id="KW-0862">Zinc</keyword>
<evidence type="ECO:0000256" key="5">
    <source>
        <dbReference type="PROSITE-ProRule" id="PRU00723"/>
    </source>
</evidence>
<gene>
    <name evidence="7" type="ORF">FOZ63_014644</name>
</gene>
<dbReference type="Proteomes" id="UP000553632">
    <property type="component" value="Unassembled WGS sequence"/>
</dbReference>
<reference evidence="7 8" key="1">
    <citation type="submission" date="2020-04" db="EMBL/GenBank/DDBJ databases">
        <title>Perkinsus olseni comparative genomics.</title>
        <authorList>
            <person name="Bogema D.R."/>
        </authorList>
    </citation>
    <scope>NUCLEOTIDE SEQUENCE [LARGE SCALE GENOMIC DNA]</scope>
    <source>
        <strain evidence="7 8">ATCC PRA-207</strain>
    </source>
</reference>
<dbReference type="InterPro" id="IPR045877">
    <property type="entry name" value="ZFP36-like"/>
</dbReference>
<organism evidence="7 8">
    <name type="scientific">Perkinsus olseni</name>
    <name type="common">Perkinsus atlanticus</name>
    <dbReference type="NCBI Taxonomy" id="32597"/>
    <lineage>
        <taxon>Eukaryota</taxon>
        <taxon>Sar</taxon>
        <taxon>Alveolata</taxon>
        <taxon>Perkinsozoa</taxon>
        <taxon>Perkinsea</taxon>
        <taxon>Perkinsida</taxon>
        <taxon>Perkinsidae</taxon>
        <taxon>Perkinsus</taxon>
    </lineage>
</organism>
<dbReference type="PANTHER" id="PTHR12547:SF18">
    <property type="entry name" value="PROTEIN TIS11"/>
    <property type="match status" value="1"/>
</dbReference>
<dbReference type="PROSITE" id="PS50103">
    <property type="entry name" value="ZF_C3H1"/>
    <property type="match status" value="2"/>
</dbReference>
<evidence type="ECO:0000256" key="2">
    <source>
        <dbReference type="ARBA" id="ARBA00022737"/>
    </source>
</evidence>
<evidence type="ECO:0000256" key="1">
    <source>
        <dbReference type="ARBA" id="ARBA00022723"/>
    </source>
</evidence>
<feature type="domain" description="C3H1-type" evidence="6">
    <location>
        <begin position="154"/>
        <end position="181"/>
    </location>
</feature>
<feature type="zinc finger region" description="C3H1-type" evidence="5">
    <location>
        <begin position="154"/>
        <end position="181"/>
    </location>
</feature>
<keyword evidence="8" id="KW-1185">Reference proteome</keyword>
<accession>A0A7J6RW56</accession>
<evidence type="ECO:0000259" key="6">
    <source>
        <dbReference type="PROSITE" id="PS50103"/>
    </source>
</evidence>
<feature type="non-terminal residue" evidence="7">
    <location>
        <position position="1"/>
    </location>
</feature>
<dbReference type="SUPFAM" id="SSF90229">
    <property type="entry name" value="CCCH zinc finger"/>
    <property type="match status" value="1"/>
</dbReference>
<dbReference type="InterPro" id="IPR000571">
    <property type="entry name" value="Znf_CCCH"/>
</dbReference>
<dbReference type="SMART" id="SM00356">
    <property type="entry name" value="ZnF_C3H1"/>
    <property type="match status" value="2"/>
</dbReference>
<feature type="zinc finger region" description="C3H1-type" evidence="5">
    <location>
        <begin position="119"/>
        <end position="146"/>
    </location>
</feature>
<feature type="domain" description="C3H1-type" evidence="6">
    <location>
        <begin position="119"/>
        <end position="146"/>
    </location>
</feature>
<dbReference type="EMBL" id="JABANO010022597">
    <property type="protein sequence ID" value="KAF4724907.1"/>
    <property type="molecule type" value="Genomic_DNA"/>
</dbReference>
<dbReference type="PANTHER" id="PTHR12547">
    <property type="entry name" value="CCCH ZINC FINGER/TIS11-RELATED"/>
    <property type="match status" value="1"/>
</dbReference>
<dbReference type="Gene3D" id="3.30.1370.210">
    <property type="match status" value="1"/>
</dbReference>
<evidence type="ECO:0000313" key="8">
    <source>
        <dbReference type="Proteomes" id="UP000553632"/>
    </source>
</evidence>
<dbReference type="GO" id="GO:0008270">
    <property type="term" value="F:zinc ion binding"/>
    <property type="evidence" value="ECO:0007669"/>
    <property type="project" value="UniProtKB-KW"/>
</dbReference>
<dbReference type="InterPro" id="IPR036855">
    <property type="entry name" value="Znf_CCCH_sf"/>
</dbReference>
<keyword evidence="2" id="KW-0677">Repeat</keyword>
<evidence type="ECO:0000256" key="3">
    <source>
        <dbReference type="ARBA" id="ARBA00022771"/>
    </source>
</evidence>
<feature type="non-terminal residue" evidence="7">
    <location>
        <position position="182"/>
    </location>
</feature>
<keyword evidence="3 5" id="KW-0863">Zinc-finger</keyword>
<evidence type="ECO:0000313" key="7">
    <source>
        <dbReference type="EMBL" id="KAF4724907.1"/>
    </source>
</evidence>
<dbReference type="Pfam" id="PF00642">
    <property type="entry name" value="zf-CCCH"/>
    <property type="match status" value="1"/>
</dbReference>
<keyword evidence="1 5" id="KW-0479">Metal-binding</keyword>
<name>A0A7J6RW56_PEROL</name>
<protein>
    <recommendedName>
        <fullName evidence="6">C3H1-type domain-containing protein</fullName>
    </recommendedName>
</protein>
<evidence type="ECO:0000256" key="4">
    <source>
        <dbReference type="ARBA" id="ARBA00022833"/>
    </source>
</evidence>
<comment type="caution">
    <text evidence="7">The sequence shown here is derived from an EMBL/GenBank/DDBJ whole genome shotgun (WGS) entry which is preliminary data.</text>
</comment>
<sequence>KHQSFMHLYIRPTLAPGVGEALHKATSDVGVPSPSTSGNRASAFHLKYTYDEDRDVMASMSSSLPPLVVIDDNKKKFARRQSTASTIGMGGLEVDVDAVDRAGQAGAHGSVYTRYLSQFYKTKLCKYHLDGYCNRGDNCTHAHSVSELECQPDLSKARMCRTLLQKGHCDVTNCAYAHDLET</sequence>